<evidence type="ECO:0000313" key="3">
    <source>
        <dbReference type="Proteomes" id="UP000005240"/>
    </source>
</evidence>
<dbReference type="STRING" id="630390.A0A180H4D3"/>
<dbReference type="VEuPathDB" id="FungiDB:PTTG_25401"/>
<reference evidence="2 3" key="3">
    <citation type="journal article" date="2017" name="G3 (Bethesda)">
        <title>Comparative analysis highlights variable genome content of wheat rusts and divergence of the mating loci.</title>
        <authorList>
            <person name="Cuomo C.A."/>
            <person name="Bakkeren G."/>
            <person name="Khalil H.B."/>
            <person name="Panwar V."/>
            <person name="Joly D."/>
            <person name="Linning R."/>
            <person name="Sakthikumar S."/>
            <person name="Song X."/>
            <person name="Adiconis X."/>
            <person name="Fan L."/>
            <person name="Goldberg J.M."/>
            <person name="Levin J.Z."/>
            <person name="Young S."/>
            <person name="Zeng Q."/>
            <person name="Anikster Y."/>
            <person name="Bruce M."/>
            <person name="Wang M."/>
            <person name="Yin C."/>
            <person name="McCallum B."/>
            <person name="Szabo L.J."/>
            <person name="Hulbert S."/>
            <person name="Chen X."/>
            <person name="Fellers J.P."/>
        </authorList>
    </citation>
    <scope>NUCLEOTIDE SEQUENCE</scope>
    <source>
        <strain evidence="3">Isolate 1-1 / race 1 (BBBD)</strain>
        <strain evidence="2">isolate 1-1 / race 1 (BBBD)</strain>
    </source>
</reference>
<dbReference type="AlphaFoldDB" id="A0A180H4D3"/>
<evidence type="ECO:0000313" key="1">
    <source>
        <dbReference type="EMBL" id="OAV99528.1"/>
    </source>
</evidence>
<evidence type="ECO:0000313" key="2">
    <source>
        <dbReference type="EnsemblFungi" id="PTTG_25401-t43_1-p1"/>
    </source>
</evidence>
<gene>
    <name evidence="1" type="ORF">PTTG_25401</name>
</gene>
<organism evidence="1">
    <name type="scientific">Puccinia triticina (isolate 1-1 / race 1 (BBBD))</name>
    <name type="common">Brown leaf rust fungus</name>
    <dbReference type="NCBI Taxonomy" id="630390"/>
    <lineage>
        <taxon>Eukaryota</taxon>
        <taxon>Fungi</taxon>
        <taxon>Dikarya</taxon>
        <taxon>Basidiomycota</taxon>
        <taxon>Pucciniomycotina</taxon>
        <taxon>Pucciniomycetes</taxon>
        <taxon>Pucciniales</taxon>
        <taxon>Pucciniaceae</taxon>
        <taxon>Puccinia</taxon>
    </lineage>
</organism>
<protein>
    <submittedName>
        <fullName evidence="1 2">Uncharacterized protein</fullName>
    </submittedName>
</protein>
<dbReference type="EMBL" id="ADAS02000003">
    <property type="protein sequence ID" value="OAV99528.1"/>
    <property type="molecule type" value="Genomic_DNA"/>
</dbReference>
<keyword evidence="3" id="KW-1185">Reference proteome</keyword>
<reference evidence="1" key="2">
    <citation type="submission" date="2016-05" db="EMBL/GenBank/DDBJ databases">
        <title>Comparative analysis highlights variable genome content of wheat rusts and divergence of the mating loci.</title>
        <authorList>
            <person name="Cuomo C.A."/>
            <person name="Bakkeren G."/>
            <person name="Szabo L."/>
            <person name="Khalil H."/>
            <person name="Joly D."/>
            <person name="Goldberg J."/>
            <person name="Young S."/>
            <person name="Zeng Q."/>
            <person name="Fellers J."/>
        </authorList>
    </citation>
    <scope>NUCLEOTIDE SEQUENCE [LARGE SCALE GENOMIC DNA]</scope>
    <source>
        <strain evidence="1">1-1 BBBD Race 1</strain>
    </source>
</reference>
<dbReference type="EnsemblFungi" id="PTTG_25401-t43_1">
    <property type="protein sequence ID" value="PTTG_25401-t43_1-p1"/>
    <property type="gene ID" value="PTTG_25401"/>
</dbReference>
<reference evidence="2" key="4">
    <citation type="submission" date="2025-05" db="UniProtKB">
        <authorList>
            <consortium name="EnsemblFungi"/>
        </authorList>
    </citation>
    <scope>IDENTIFICATION</scope>
    <source>
        <strain evidence="2">isolate 1-1 / race 1 (BBBD)</strain>
    </source>
</reference>
<dbReference type="Proteomes" id="UP000005240">
    <property type="component" value="Unassembled WGS sequence"/>
</dbReference>
<proteinExistence type="predicted"/>
<name>A0A180H4D3_PUCT1</name>
<accession>A0A180H4D3</accession>
<sequence length="115" mass="11911">MRDNKYDKILSTTHGSMTTWCNKICTNKDTGNAFENDMKHFFRGVSKRKWKNSNNSASATVNSASATVNSASATVNSASATVNSASATVNSASATVNSASATVNSASATVNSGYG</sequence>
<reference evidence="1" key="1">
    <citation type="submission" date="2009-11" db="EMBL/GenBank/DDBJ databases">
        <authorList>
            <consortium name="The Broad Institute Genome Sequencing Platform"/>
            <person name="Ward D."/>
            <person name="Feldgarden M."/>
            <person name="Earl A."/>
            <person name="Young S.K."/>
            <person name="Zeng Q."/>
            <person name="Koehrsen M."/>
            <person name="Alvarado L."/>
            <person name="Berlin A."/>
            <person name="Bochicchio J."/>
            <person name="Borenstein D."/>
            <person name="Chapman S.B."/>
            <person name="Chen Z."/>
            <person name="Engels R."/>
            <person name="Freedman E."/>
            <person name="Gellesch M."/>
            <person name="Goldberg J."/>
            <person name="Griggs A."/>
            <person name="Gujja S."/>
            <person name="Heilman E."/>
            <person name="Heiman D."/>
            <person name="Hepburn T."/>
            <person name="Howarth C."/>
            <person name="Jen D."/>
            <person name="Larson L."/>
            <person name="Lewis B."/>
            <person name="Mehta T."/>
            <person name="Park D."/>
            <person name="Pearson M."/>
            <person name="Roberts A."/>
            <person name="Saif S."/>
            <person name="Shea T."/>
            <person name="Shenoy N."/>
            <person name="Sisk P."/>
            <person name="Stolte C."/>
            <person name="Sykes S."/>
            <person name="Thomson T."/>
            <person name="Walk T."/>
            <person name="White J."/>
            <person name="Yandava C."/>
            <person name="Izard J."/>
            <person name="Baranova O.V."/>
            <person name="Blanton J.M."/>
            <person name="Tanner A.C."/>
            <person name="Dewhirst F.E."/>
            <person name="Haas B."/>
            <person name="Nusbaum C."/>
            <person name="Birren B."/>
        </authorList>
    </citation>
    <scope>NUCLEOTIDE SEQUENCE [LARGE SCALE GENOMIC DNA]</scope>
    <source>
        <strain evidence="1">1-1 BBBD Race 1</strain>
    </source>
</reference>